<reference evidence="2" key="1">
    <citation type="submission" date="2016-10" db="EMBL/GenBank/DDBJ databases">
        <authorList>
            <person name="Varghese N."/>
            <person name="Submissions S."/>
        </authorList>
    </citation>
    <scope>NUCLEOTIDE SEQUENCE [LARGE SCALE GENOMIC DNA]</scope>
    <source>
        <strain evidence="2">DSM 46732</strain>
    </source>
</reference>
<evidence type="ECO:0000313" key="1">
    <source>
        <dbReference type="EMBL" id="SDO94730.1"/>
    </source>
</evidence>
<dbReference type="AlphaFoldDB" id="A0A1H0NQV8"/>
<gene>
    <name evidence="1" type="ORF">SAMN04487905_101211</name>
</gene>
<keyword evidence="2" id="KW-1185">Reference proteome</keyword>
<evidence type="ECO:0000313" key="2">
    <source>
        <dbReference type="Proteomes" id="UP000199497"/>
    </source>
</evidence>
<dbReference type="EMBL" id="FNJR01000001">
    <property type="protein sequence ID" value="SDO94730.1"/>
    <property type="molecule type" value="Genomic_DNA"/>
</dbReference>
<proteinExistence type="predicted"/>
<protein>
    <submittedName>
        <fullName evidence="1">Uncharacterized protein</fullName>
    </submittedName>
</protein>
<name>A0A1H0NQV8_9ACTN</name>
<dbReference type="STRING" id="405564.SAMN04487905_101211"/>
<accession>A0A1H0NQV8</accession>
<dbReference type="RefSeq" id="WP_092596315.1">
    <property type="nucleotide sequence ID" value="NZ_FNJR01000001.1"/>
</dbReference>
<organism evidence="1 2">
    <name type="scientific">Actinopolyspora xinjiangensis</name>
    <dbReference type="NCBI Taxonomy" id="405564"/>
    <lineage>
        <taxon>Bacteria</taxon>
        <taxon>Bacillati</taxon>
        <taxon>Actinomycetota</taxon>
        <taxon>Actinomycetes</taxon>
        <taxon>Actinopolysporales</taxon>
        <taxon>Actinopolysporaceae</taxon>
        <taxon>Actinopolyspora</taxon>
    </lineage>
</organism>
<dbReference type="Proteomes" id="UP000199497">
    <property type="component" value="Unassembled WGS sequence"/>
</dbReference>
<sequence length="95" mass="10231">MNIFPEQPDRISDDLEPTAEELAAVEAPLPEWDLLRVRRFYDRLIAEELRVGALEAVEAAGEGLPVRRTSSGAVLRLVRGRAAGSGEGFVGGEAA</sequence>